<keyword evidence="4" id="KW-1185">Reference proteome</keyword>
<organism evidence="3 4">
    <name type="scientific">Acidipila rosea</name>
    <dbReference type="NCBI Taxonomy" id="768535"/>
    <lineage>
        <taxon>Bacteria</taxon>
        <taxon>Pseudomonadati</taxon>
        <taxon>Acidobacteriota</taxon>
        <taxon>Terriglobia</taxon>
        <taxon>Terriglobales</taxon>
        <taxon>Acidobacteriaceae</taxon>
        <taxon>Acidipila</taxon>
    </lineage>
</organism>
<dbReference type="PANTHER" id="PTHR15032:SF4">
    <property type="entry name" value="N-ACYL-PHOSPHATIDYLETHANOLAMINE-HYDROLYZING PHOSPHOLIPASE D"/>
    <property type="match status" value="1"/>
</dbReference>
<dbReference type="Pfam" id="PF12706">
    <property type="entry name" value="Lactamase_B_2"/>
    <property type="match status" value="1"/>
</dbReference>
<sequence length="341" mass="38338">MTQTPSSSDHFRRGRFFNPGTQPQRFSHFMKWIIRRKIGYWPPYVDSAPGPRPAAKVEGEELVATFVNHSTVLLQTKGINFLTDPVWSKRVSPVSFLGPRRHRHPGIVFEDLPEIHCILISHNHYDHLDLPTLKKLAARNQPVVFCPLGTSKLLRQAGLRHIHELDWWGHQPWEGLRIHCVPAQHFSARTPFDRNKALWCGWVVEDATGNIYFAGDTGFGDHFSAIKERFEPMRLALLPIGAYKPEWFMGPIHMTPEEAVAAHEVLGASTAVAIHFGTFPLADDGLNEPSERLDAALNRSIPSRPILVLQEGEGRSIPAHTTPTSLGEKELLPAAAKPLQR</sequence>
<evidence type="ECO:0000313" key="4">
    <source>
        <dbReference type="Proteomes" id="UP000295210"/>
    </source>
</evidence>
<dbReference type="InterPro" id="IPR001279">
    <property type="entry name" value="Metallo-B-lactamas"/>
</dbReference>
<protein>
    <submittedName>
        <fullName evidence="3">L-ascorbate metabolism protein UlaG (Beta-lactamase superfamily)</fullName>
    </submittedName>
</protein>
<evidence type="ECO:0000313" key="3">
    <source>
        <dbReference type="EMBL" id="TCK73612.1"/>
    </source>
</evidence>
<reference evidence="3 4" key="1">
    <citation type="submission" date="2019-03" db="EMBL/GenBank/DDBJ databases">
        <title>Genomic Encyclopedia of Type Strains, Phase IV (KMG-IV): sequencing the most valuable type-strain genomes for metagenomic binning, comparative biology and taxonomic classification.</title>
        <authorList>
            <person name="Goeker M."/>
        </authorList>
    </citation>
    <scope>NUCLEOTIDE SEQUENCE [LARGE SCALE GENOMIC DNA]</scope>
    <source>
        <strain evidence="3 4">DSM 103428</strain>
    </source>
</reference>
<feature type="region of interest" description="Disordered" evidence="1">
    <location>
        <begin position="312"/>
        <end position="341"/>
    </location>
</feature>
<accession>A0A4R1L625</accession>
<gene>
    <name evidence="3" type="ORF">C7378_1225</name>
</gene>
<dbReference type="GO" id="GO:0005737">
    <property type="term" value="C:cytoplasm"/>
    <property type="evidence" value="ECO:0007669"/>
    <property type="project" value="TreeGrafter"/>
</dbReference>
<name>A0A4R1L625_9BACT</name>
<comment type="caution">
    <text evidence="3">The sequence shown here is derived from an EMBL/GenBank/DDBJ whole genome shotgun (WGS) entry which is preliminary data.</text>
</comment>
<dbReference type="Gene3D" id="3.60.15.10">
    <property type="entry name" value="Ribonuclease Z/Hydroxyacylglutathione hydrolase-like"/>
    <property type="match status" value="1"/>
</dbReference>
<dbReference type="PANTHER" id="PTHR15032">
    <property type="entry name" value="N-ACYL-PHOSPHATIDYLETHANOLAMINE-HYDROLYZING PHOSPHOLIPASE D"/>
    <property type="match status" value="1"/>
</dbReference>
<dbReference type="InterPro" id="IPR036866">
    <property type="entry name" value="RibonucZ/Hydroxyglut_hydro"/>
</dbReference>
<dbReference type="AlphaFoldDB" id="A0A4R1L625"/>
<feature type="domain" description="Metallo-beta-lactamase" evidence="2">
    <location>
        <begin position="80"/>
        <end position="276"/>
    </location>
</feature>
<dbReference type="Proteomes" id="UP000295210">
    <property type="component" value="Unassembled WGS sequence"/>
</dbReference>
<proteinExistence type="predicted"/>
<dbReference type="RefSeq" id="WP_165876686.1">
    <property type="nucleotide sequence ID" value="NZ_SMGK01000002.1"/>
</dbReference>
<dbReference type="SUPFAM" id="SSF56281">
    <property type="entry name" value="Metallo-hydrolase/oxidoreductase"/>
    <property type="match status" value="1"/>
</dbReference>
<evidence type="ECO:0000256" key="1">
    <source>
        <dbReference type="SAM" id="MobiDB-lite"/>
    </source>
</evidence>
<evidence type="ECO:0000259" key="2">
    <source>
        <dbReference type="Pfam" id="PF12706"/>
    </source>
</evidence>
<dbReference type="EMBL" id="SMGK01000002">
    <property type="protein sequence ID" value="TCK73612.1"/>
    <property type="molecule type" value="Genomic_DNA"/>
</dbReference>